<reference evidence="2" key="1">
    <citation type="submission" date="2020-11" db="EMBL/GenBank/DDBJ databases">
        <authorList>
            <consortium name="DOE Joint Genome Institute"/>
            <person name="Ahrendt S."/>
            <person name="Riley R."/>
            <person name="Andreopoulos W."/>
            <person name="Labutti K."/>
            <person name="Pangilinan J."/>
            <person name="Ruiz-Duenas F.J."/>
            <person name="Barrasa J.M."/>
            <person name="Sanchez-Garcia M."/>
            <person name="Camarero S."/>
            <person name="Miyauchi S."/>
            <person name="Serrano A."/>
            <person name="Linde D."/>
            <person name="Babiker R."/>
            <person name="Drula E."/>
            <person name="Ayuso-Fernandez I."/>
            <person name="Pacheco R."/>
            <person name="Padilla G."/>
            <person name="Ferreira P."/>
            <person name="Barriuso J."/>
            <person name="Kellner H."/>
            <person name="Castanera R."/>
            <person name="Alfaro M."/>
            <person name="Ramirez L."/>
            <person name="Pisabarro A.G."/>
            <person name="Kuo A."/>
            <person name="Tritt A."/>
            <person name="Lipzen A."/>
            <person name="He G."/>
            <person name="Yan M."/>
            <person name="Ng V."/>
            <person name="Cullen D."/>
            <person name="Martin F."/>
            <person name="Rosso M.-N."/>
            <person name="Henrissat B."/>
            <person name="Hibbett D."/>
            <person name="Martinez A.T."/>
            <person name="Grigoriev I.V."/>
        </authorList>
    </citation>
    <scope>NUCLEOTIDE SEQUENCE</scope>
    <source>
        <strain evidence="2">MF-IS2</strain>
    </source>
</reference>
<feature type="region of interest" description="Disordered" evidence="1">
    <location>
        <begin position="197"/>
        <end position="218"/>
    </location>
</feature>
<accession>A0A9P5XA55</accession>
<proteinExistence type="predicted"/>
<dbReference type="EMBL" id="MU151257">
    <property type="protein sequence ID" value="KAF9446217.1"/>
    <property type="molecule type" value="Genomic_DNA"/>
</dbReference>
<dbReference type="AlphaFoldDB" id="A0A9P5XA55"/>
<dbReference type="Proteomes" id="UP000807342">
    <property type="component" value="Unassembled WGS sequence"/>
</dbReference>
<evidence type="ECO:0000256" key="1">
    <source>
        <dbReference type="SAM" id="MobiDB-lite"/>
    </source>
</evidence>
<dbReference type="Gene3D" id="2.60.120.260">
    <property type="entry name" value="Galactose-binding domain-like"/>
    <property type="match status" value="1"/>
</dbReference>
<protein>
    <submittedName>
        <fullName evidence="2">Uncharacterized protein</fullName>
    </submittedName>
</protein>
<keyword evidence="3" id="KW-1185">Reference proteome</keyword>
<evidence type="ECO:0000313" key="2">
    <source>
        <dbReference type="EMBL" id="KAF9446217.1"/>
    </source>
</evidence>
<evidence type="ECO:0000313" key="3">
    <source>
        <dbReference type="Proteomes" id="UP000807342"/>
    </source>
</evidence>
<comment type="caution">
    <text evidence="2">The sequence shown here is derived from an EMBL/GenBank/DDBJ whole genome shotgun (WGS) entry which is preliminary data.</text>
</comment>
<name>A0A9P5XA55_9AGAR</name>
<gene>
    <name evidence="2" type="ORF">P691DRAFT_674052</name>
</gene>
<sequence length="247" mass="26264">MANTVQFSVDDTSPAVAYSPFADTFTFPDLSAGWNPYFVGTGFLTNPGQTGNGLSQHITSRNNASVSISWHGTSIQLFGNTTSQATFALTLDGASVQPNQNQTNSTLNLLASLDGLPNTNHSLTLTAHTPEVQDPPDSSLLVFDKAVITTPAPTESVLSAPHPWHILISPSLIFSEHPLDDKDVEFLGQWIPIPSSGQPSLLESQSQGDSAQTTFSGTSSRLAPRLLVFSTCTNHSSPSANQTLQLL</sequence>
<dbReference type="OrthoDB" id="2576334at2759"/>
<organism evidence="2 3">
    <name type="scientific">Macrolepiota fuliginosa MF-IS2</name>
    <dbReference type="NCBI Taxonomy" id="1400762"/>
    <lineage>
        <taxon>Eukaryota</taxon>
        <taxon>Fungi</taxon>
        <taxon>Dikarya</taxon>
        <taxon>Basidiomycota</taxon>
        <taxon>Agaricomycotina</taxon>
        <taxon>Agaricomycetes</taxon>
        <taxon>Agaricomycetidae</taxon>
        <taxon>Agaricales</taxon>
        <taxon>Agaricineae</taxon>
        <taxon>Agaricaceae</taxon>
        <taxon>Macrolepiota</taxon>
    </lineage>
</organism>